<organism evidence="3 4">
    <name type="scientific">Streptomyces fildesensis</name>
    <dbReference type="NCBI Taxonomy" id="375757"/>
    <lineage>
        <taxon>Bacteria</taxon>
        <taxon>Bacillati</taxon>
        <taxon>Actinomycetota</taxon>
        <taxon>Actinomycetes</taxon>
        <taxon>Kitasatosporales</taxon>
        <taxon>Streptomycetaceae</taxon>
        <taxon>Streptomyces</taxon>
    </lineage>
</organism>
<dbReference type="SUPFAM" id="SSF51430">
    <property type="entry name" value="NAD(P)-linked oxidoreductase"/>
    <property type="match status" value="1"/>
</dbReference>
<evidence type="ECO:0000256" key="1">
    <source>
        <dbReference type="ARBA" id="ARBA00023002"/>
    </source>
</evidence>
<keyword evidence="4" id="KW-1185">Reference proteome</keyword>
<dbReference type="PANTHER" id="PTHR43625:SF40">
    <property type="entry name" value="ALDO-KETO REDUCTASE YAKC [NADP(+)]"/>
    <property type="match status" value="1"/>
</dbReference>
<gene>
    <name evidence="3" type="ORF">ACIGXA_09420</name>
</gene>
<feature type="domain" description="NADP-dependent oxidoreductase" evidence="2">
    <location>
        <begin position="20"/>
        <end position="221"/>
    </location>
</feature>
<dbReference type="Pfam" id="PF00248">
    <property type="entry name" value="Aldo_ket_red"/>
    <property type="match status" value="1"/>
</dbReference>
<dbReference type="Gene3D" id="3.20.20.100">
    <property type="entry name" value="NADP-dependent oxidoreductase domain"/>
    <property type="match status" value="1"/>
</dbReference>
<dbReference type="CDD" id="cd19088">
    <property type="entry name" value="AKR_AKR13B1"/>
    <property type="match status" value="1"/>
</dbReference>
<protein>
    <submittedName>
        <fullName evidence="3">Aldo/keto reductase</fullName>
    </submittedName>
</protein>
<accession>A0ABW8C2T0</accession>
<reference evidence="3 4" key="1">
    <citation type="submission" date="2024-10" db="EMBL/GenBank/DDBJ databases">
        <title>The Natural Products Discovery Center: Release of the First 8490 Sequenced Strains for Exploring Actinobacteria Biosynthetic Diversity.</title>
        <authorList>
            <person name="Kalkreuter E."/>
            <person name="Kautsar S.A."/>
            <person name="Yang D."/>
            <person name="Bader C.D."/>
            <person name="Teijaro C.N."/>
            <person name="Fluegel L."/>
            <person name="Davis C.M."/>
            <person name="Simpson J.R."/>
            <person name="Lauterbach L."/>
            <person name="Steele A.D."/>
            <person name="Gui C."/>
            <person name="Meng S."/>
            <person name="Li G."/>
            <person name="Viehrig K."/>
            <person name="Ye F."/>
            <person name="Su P."/>
            <person name="Kiefer A.F."/>
            <person name="Nichols A."/>
            <person name="Cepeda A.J."/>
            <person name="Yan W."/>
            <person name="Fan B."/>
            <person name="Jiang Y."/>
            <person name="Adhikari A."/>
            <person name="Zheng C.-J."/>
            <person name="Schuster L."/>
            <person name="Cowan T.M."/>
            <person name="Smanski M.J."/>
            <person name="Chevrette M.G."/>
            <person name="De Carvalho L.P.S."/>
            <person name="Shen B."/>
        </authorList>
    </citation>
    <scope>NUCLEOTIDE SEQUENCE [LARGE SCALE GENOMIC DNA]</scope>
    <source>
        <strain evidence="3 4">NPDC053399</strain>
    </source>
</reference>
<dbReference type="RefSeq" id="WP_399646283.1">
    <property type="nucleotide sequence ID" value="NZ_JBITYG010000002.1"/>
</dbReference>
<proteinExistence type="predicted"/>
<dbReference type="InterPro" id="IPR036812">
    <property type="entry name" value="NAD(P)_OxRdtase_dom_sf"/>
</dbReference>
<dbReference type="InterPro" id="IPR023210">
    <property type="entry name" value="NADP_OxRdtase_dom"/>
</dbReference>
<dbReference type="Proteomes" id="UP001614394">
    <property type="component" value="Unassembled WGS sequence"/>
</dbReference>
<name>A0ABW8C2T0_9ACTN</name>
<sequence>MTSPRRPAGPITLAGKRVSRLGLGTMRLTGPGIWGPPRDPATAIRVLREAVHIQGITHLDTADAYGPHTVEELIRQALRPYPDRLLIATKVGMVRPGPDQWKPLGRPEYLRATVEASLRRLASARLDLCYLHRIDPAVPLEEQVGELRQLQVEGKIGHIGLSKVSIEQIRSASTEIQVAAVQNAFNQTEPHDPAVDYCRVQGIPYVPYRPLNAGALVGKGLAGEALNWLLGQGDHIAPIPGTSSPRHLRELIAAVRLPGHVRRG</sequence>
<dbReference type="PANTHER" id="PTHR43625">
    <property type="entry name" value="AFLATOXIN B1 ALDEHYDE REDUCTASE"/>
    <property type="match status" value="1"/>
</dbReference>
<keyword evidence="1" id="KW-0560">Oxidoreductase</keyword>
<dbReference type="EMBL" id="JBITYG010000002">
    <property type="protein sequence ID" value="MFI9100735.1"/>
    <property type="molecule type" value="Genomic_DNA"/>
</dbReference>
<evidence type="ECO:0000313" key="3">
    <source>
        <dbReference type="EMBL" id="MFI9100735.1"/>
    </source>
</evidence>
<evidence type="ECO:0000259" key="2">
    <source>
        <dbReference type="Pfam" id="PF00248"/>
    </source>
</evidence>
<comment type="caution">
    <text evidence="3">The sequence shown here is derived from an EMBL/GenBank/DDBJ whole genome shotgun (WGS) entry which is preliminary data.</text>
</comment>
<dbReference type="InterPro" id="IPR050791">
    <property type="entry name" value="Aldo-Keto_reductase"/>
</dbReference>
<evidence type="ECO:0000313" key="4">
    <source>
        <dbReference type="Proteomes" id="UP001614394"/>
    </source>
</evidence>